<dbReference type="GO" id="GO:0051539">
    <property type="term" value="F:4 iron, 4 sulfur cluster binding"/>
    <property type="evidence" value="ECO:0007669"/>
    <property type="project" value="UniProtKB-KW"/>
</dbReference>
<evidence type="ECO:0000313" key="12">
    <source>
        <dbReference type="EMBL" id="ODS33525.1"/>
    </source>
</evidence>
<dbReference type="InterPro" id="IPR007197">
    <property type="entry name" value="rSAM"/>
</dbReference>
<keyword evidence="8" id="KW-0411">Iron-sulfur</keyword>
<dbReference type="Proteomes" id="UP000094056">
    <property type="component" value="Unassembled WGS sequence"/>
</dbReference>
<evidence type="ECO:0000256" key="1">
    <source>
        <dbReference type="ARBA" id="ARBA00001966"/>
    </source>
</evidence>
<dbReference type="PANTHER" id="PTHR43787">
    <property type="entry name" value="FEMO COFACTOR BIOSYNTHESIS PROTEIN NIFB-RELATED"/>
    <property type="match status" value="1"/>
</dbReference>
<dbReference type="SFLD" id="SFLDS00029">
    <property type="entry name" value="Radical_SAM"/>
    <property type="match status" value="1"/>
</dbReference>
<evidence type="ECO:0000259" key="11">
    <source>
        <dbReference type="PROSITE" id="PS51918"/>
    </source>
</evidence>
<dbReference type="AlphaFoldDB" id="A0A1E3XD04"/>
<protein>
    <submittedName>
        <fullName evidence="12">7-carboxy-7-deazaguanine synthase</fullName>
        <ecNumber evidence="12">4.3.99.3</ecNumber>
    </submittedName>
</protein>
<comment type="pathway">
    <text evidence="2">Cofactor biosynthesis; Fe-Mo cofactor biosynthesis.</text>
</comment>
<evidence type="ECO:0000256" key="7">
    <source>
        <dbReference type="ARBA" id="ARBA00023004"/>
    </source>
</evidence>
<reference evidence="12 13" key="1">
    <citation type="submission" date="2016-07" db="EMBL/GenBank/DDBJ databases">
        <title>Draft genome of Scalindua rubra, obtained from a brine-seawater interface in the Red Sea, sheds light on salt adaptation in anammox bacteria.</title>
        <authorList>
            <person name="Speth D.R."/>
            <person name="Lagkouvardos I."/>
            <person name="Wang Y."/>
            <person name="Qian P.-Y."/>
            <person name="Dutilh B.E."/>
            <person name="Jetten M.S."/>
        </authorList>
    </citation>
    <scope>NUCLEOTIDE SEQUENCE [LARGE SCALE GENOMIC DNA]</scope>
    <source>
        <strain evidence="12">BSI-1</strain>
    </source>
</reference>
<dbReference type="EC" id="4.3.99.3" evidence="12"/>
<evidence type="ECO:0000256" key="9">
    <source>
        <dbReference type="ARBA" id="ARBA00023231"/>
    </source>
</evidence>
<dbReference type="CDD" id="cd01335">
    <property type="entry name" value="Radical_SAM"/>
    <property type="match status" value="1"/>
</dbReference>
<dbReference type="Gene3D" id="3.20.20.70">
    <property type="entry name" value="Aldolase class I"/>
    <property type="match status" value="1"/>
</dbReference>
<comment type="caution">
    <text evidence="12">The sequence shown here is derived from an EMBL/GenBank/DDBJ whole genome shotgun (WGS) entry which is preliminary data.</text>
</comment>
<evidence type="ECO:0000256" key="8">
    <source>
        <dbReference type="ARBA" id="ARBA00023014"/>
    </source>
</evidence>
<evidence type="ECO:0000256" key="6">
    <source>
        <dbReference type="ARBA" id="ARBA00022723"/>
    </source>
</evidence>
<gene>
    <name evidence="12" type="primary">queE</name>
    <name evidence="12" type="ORF">SCARUB_01349</name>
</gene>
<accession>A0A1E3XD04</accession>
<dbReference type="SUPFAM" id="SSF102114">
    <property type="entry name" value="Radical SAM enzymes"/>
    <property type="match status" value="1"/>
</dbReference>
<dbReference type="InterPro" id="IPR058240">
    <property type="entry name" value="rSAM_sf"/>
</dbReference>
<feature type="domain" description="Radical SAM core" evidence="11">
    <location>
        <begin position="90"/>
        <end position="299"/>
    </location>
</feature>
<dbReference type="PANTHER" id="PTHR43787:SF13">
    <property type="entry name" value="FEMO COFACTOR BIOSYNTHESIS PROTEIN NIFB"/>
    <property type="match status" value="1"/>
</dbReference>
<comment type="cofactor">
    <cofactor evidence="1">
        <name>[4Fe-4S] cluster</name>
        <dbReference type="ChEBI" id="CHEBI:49883"/>
    </cofactor>
</comment>
<organism evidence="12 13">
    <name type="scientific">Candidatus Scalindua rubra</name>
    <dbReference type="NCBI Taxonomy" id="1872076"/>
    <lineage>
        <taxon>Bacteria</taxon>
        <taxon>Pseudomonadati</taxon>
        <taxon>Planctomycetota</taxon>
        <taxon>Candidatus Brocadiia</taxon>
        <taxon>Candidatus Brocadiales</taxon>
        <taxon>Candidatus Scalinduaceae</taxon>
        <taxon>Candidatus Scalindua</taxon>
    </lineage>
</organism>
<comment type="similarity">
    <text evidence="3">Belongs to the radical SAM superfamily. NifB family.</text>
</comment>
<name>A0A1E3XD04_9BACT</name>
<evidence type="ECO:0000256" key="5">
    <source>
        <dbReference type="ARBA" id="ARBA00022691"/>
    </source>
</evidence>
<keyword evidence="9" id="KW-0535">Nitrogen fixation</keyword>
<proteinExistence type="inferred from homology"/>
<evidence type="ECO:0000256" key="2">
    <source>
        <dbReference type="ARBA" id="ARBA00005155"/>
    </source>
</evidence>
<sequence>MWLRYAKGEVFLSHSQKGTMMVVPYQRKVFEILEAQAKAENRRRFKYPRWVTRKSEPYDPVEVARITEGVVCKSVRTTMGSSIYLRKYTNFYVAKTYGRAANAYTVGCCLRCIFCSVEKSRDFPERYGVFYTPRDVVQRLLRLAEERDTDKLKISGGEPTIGKEHLLSVLDLLSGADCQFILETNGVLLGASADYIATLRRYENLHVRVSLKAGNAQGFEERTGALGEYYILPFMAIKNLMDAGVDFHVASMSDPEIMHGEERLDMLKELKNVGYKKDIEEEKFIPYDTTMVRLRAAGR</sequence>
<evidence type="ECO:0000256" key="4">
    <source>
        <dbReference type="ARBA" id="ARBA00022485"/>
    </source>
</evidence>
<keyword evidence="4" id="KW-0004">4Fe-4S</keyword>
<dbReference type="Pfam" id="PF04055">
    <property type="entry name" value="Radical_SAM"/>
    <property type="match status" value="1"/>
</dbReference>
<keyword evidence="10 12" id="KW-0456">Lyase</keyword>
<keyword evidence="6" id="KW-0479">Metal-binding</keyword>
<evidence type="ECO:0000256" key="3">
    <source>
        <dbReference type="ARBA" id="ARBA00006804"/>
    </source>
</evidence>
<dbReference type="EMBL" id="MAYW01000026">
    <property type="protein sequence ID" value="ODS33525.1"/>
    <property type="molecule type" value="Genomic_DNA"/>
</dbReference>
<dbReference type="PROSITE" id="PS51918">
    <property type="entry name" value="RADICAL_SAM"/>
    <property type="match status" value="1"/>
</dbReference>
<evidence type="ECO:0000256" key="10">
    <source>
        <dbReference type="ARBA" id="ARBA00023239"/>
    </source>
</evidence>
<evidence type="ECO:0000313" key="13">
    <source>
        <dbReference type="Proteomes" id="UP000094056"/>
    </source>
</evidence>
<dbReference type="InterPro" id="IPR013785">
    <property type="entry name" value="Aldolase_TIM"/>
</dbReference>
<dbReference type="GO" id="GO:0016829">
    <property type="term" value="F:lyase activity"/>
    <property type="evidence" value="ECO:0007669"/>
    <property type="project" value="UniProtKB-KW"/>
</dbReference>
<dbReference type="GO" id="GO:0046872">
    <property type="term" value="F:metal ion binding"/>
    <property type="evidence" value="ECO:0007669"/>
    <property type="project" value="UniProtKB-KW"/>
</dbReference>
<keyword evidence="7" id="KW-0408">Iron</keyword>
<keyword evidence="5" id="KW-0949">S-adenosyl-L-methionine</keyword>